<dbReference type="Proteomes" id="UP000003167">
    <property type="component" value="Unassembled WGS sequence"/>
</dbReference>
<comment type="caution">
    <text evidence="3">The sequence shown here is derived from an EMBL/GenBank/DDBJ whole genome shotgun (WGS) entry which is preliminary data.</text>
</comment>
<keyword evidence="1" id="KW-0732">Signal</keyword>
<name>H1HMC8_9BACT</name>
<dbReference type="PROSITE" id="PS51257">
    <property type="entry name" value="PROKAR_LIPOPROTEIN"/>
    <property type="match status" value="1"/>
</dbReference>
<dbReference type="CDD" id="cd12871">
    <property type="entry name" value="Bacuni_01323_like"/>
    <property type="match status" value="1"/>
</dbReference>
<gene>
    <name evidence="3" type="ORF">HMPREF9944_01382</name>
</gene>
<dbReference type="Gene3D" id="2.40.160.190">
    <property type="match status" value="1"/>
</dbReference>
<dbReference type="OrthoDB" id="1068575at2"/>
<dbReference type="PATRIC" id="fig|999422.3.peg.1434"/>
<organism evidence="3 4">
    <name type="scientific">Segatella maculosa OT 289</name>
    <dbReference type="NCBI Taxonomy" id="999422"/>
    <lineage>
        <taxon>Bacteria</taxon>
        <taxon>Pseudomonadati</taxon>
        <taxon>Bacteroidota</taxon>
        <taxon>Bacteroidia</taxon>
        <taxon>Bacteroidales</taxon>
        <taxon>Prevotellaceae</taxon>
        <taxon>Segatella</taxon>
    </lineage>
</organism>
<feature type="signal peptide" evidence="1">
    <location>
        <begin position="1"/>
        <end position="26"/>
    </location>
</feature>
<dbReference type="InterPro" id="IPR027931">
    <property type="entry name" value="DUF4595"/>
</dbReference>
<proteinExistence type="predicted"/>
<sequence length="276" mass="30659">MTMNKIYTFMLSALMAIALVSCGSNDETDTPQPAPVGPKRAFTKVPKSIAGSEFKTDASGRLIGLSGSSEAYAYTLDYNTKANKGKNEPDVVITQTEDGVIGTITKVFLNEKGYVKHAEMQQYDKDKKPYPPYSYDLTYNADDHIETVIETDKKGKSITTISYKDGDIVSCTDKIGTETNTYVTHYTSKEVTTPIVNKGGLMPYSLFGVDVDELDIAYYAGMLGKPTRHLPLGYSWNGKRQNTVTWKLDKEGYPIQCKVVVHSEREHTSIEAIVWQ</sequence>
<dbReference type="STRING" id="999422.HMPREF9944_01382"/>
<feature type="domain" description="DUF4595" evidence="2">
    <location>
        <begin position="54"/>
        <end position="251"/>
    </location>
</feature>
<evidence type="ECO:0000256" key="1">
    <source>
        <dbReference type="SAM" id="SignalP"/>
    </source>
</evidence>
<evidence type="ECO:0000259" key="2">
    <source>
        <dbReference type="Pfam" id="PF15283"/>
    </source>
</evidence>
<feature type="chain" id="PRO_5003550522" description="DUF4595 domain-containing protein" evidence="1">
    <location>
        <begin position="27"/>
        <end position="276"/>
    </location>
</feature>
<evidence type="ECO:0000313" key="4">
    <source>
        <dbReference type="Proteomes" id="UP000003167"/>
    </source>
</evidence>
<keyword evidence="4" id="KW-1185">Reference proteome</keyword>
<protein>
    <recommendedName>
        <fullName evidence="2">DUF4595 domain-containing protein</fullName>
    </recommendedName>
</protein>
<reference evidence="3 4" key="1">
    <citation type="submission" date="2011-12" db="EMBL/GenBank/DDBJ databases">
        <title>The Genome Sequence of Prevotella maculosa OT 289.</title>
        <authorList>
            <consortium name="The Broad Institute Genome Sequencing Platform"/>
            <person name="Earl A."/>
            <person name="Ward D."/>
            <person name="Feldgarden M."/>
            <person name="Gevers D."/>
            <person name="Izard J."/>
            <person name="Blanton J.M."/>
            <person name="Mathney J."/>
            <person name="Tanner A.C."/>
            <person name="Dewhirst F.E."/>
            <person name="Young S.K."/>
            <person name="Zeng Q."/>
            <person name="Gargeya S."/>
            <person name="Fitzgerald M."/>
            <person name="Haas B."/>
            <person name="Abouelleil A."/>
            <person name="Alvarado L."/>
            <person name="Arachchi H.M."/>
            <person name="Berlin A."/>
            <person name="Chapman S.B."/>
            <person name="Gearin G."/>
            <person name="Goldberg J."/>
            <person name="Griggs A."/>
            <person name="Gujja S."/>
            <person name="Hansen M."/>
            <person name="Heiman D."/>
            <person name="Howarth C."/>
            <person name="Larimer J."/>
            <person name="Lui A."/>
            <person name="MacDonald P.J.P."/>
            <person name="McCowen C."/>
            <person name="Montmayeur A."/>
            <person name="Murphy C."/>
            <person name="Neiman D."/>
            <person name="Pearson M."/>
            <person name="Priest M."/>
            <person name="Roberts A."/>
            <person name="Saif S."/>
            <person name="Shea T."/>
            <person name="Sisk P."/>
            <person name="Stolte C."/>
            <person name="Sykes S."/>
            <person name="Wortman J."/>
            <person name="Nusbaum C."/>
            <person name="Birren B."/>
        </authorList>
    </citation>
    <scope>NUCLEOTIDE SEQUENCE [LARGE SCALE GENOMIC DNA]</scope>
    <source>
        <strain evidence="3 4">OT 289</strain>
    </source>
</reference>
<dbReference type="EMBL" id="AGEK01000025">
    <property type="protein sequence ID" value="EHO70763.1"/>
    <property type="molecule type" value="Genomic_DNA"/>
</dbReference>
<accession>H1HMC8</accession>
<evidence type="ECO:0000313" key="3">
    <source>
        <dbReference type="EMBL" id="EHO70763.1"/>
    </source>
</evidence>
<dbReference type="HOGENOM" id="CLU_1033088_0_0_10"/>
<dbReference type="AlphaFoldDB" id="H1HMC8"/>
<dbReference type="Pfam" id="PF15283">
    <property type="entry name" value="DUF4595"/>
    <property type="match status" value="1"/>
</dbReference>